<dbReference type="AlphaFoldDB" id="W6UC51"/>
<organism evidence="2 3">
    <name type="scientific">Echinococcus granulosus</name>
    <name type="common">Hydatid tapeworm</name>
    <dbReference type="NCBI Taxonomy" id="6210"/>
    <lineage>
        <taxon>Eukaryota</taxon>
        <taxon>Metazoa</taxon>
        <taxon>Spiralia</taxon>
        <taxon>Lophotrochozoa</taxon>
        <taxon>Platyhelminthes</taxon>
        <taxon>Cestoda</taxon>
        <taxon>Eucestoda</taxon>
        <taxon>Cyclophyllidea</taxon>
        <taxon>Taeniidae</taxon>
        <taxon>Echinococcus</taxon>
        <taxon>Echinococcus granulosus group</taxon>
    </lineage>
</organism>
<dbReference type="RefSeq" id="XP_024349961.1">
    <property type="nucleotide sequence ID" value="XM_024495685.1"/>
</dbReference>
<dbReference type="GeneID" id="36342151"/>
<dbReference type="CTD" id="36342151"/>
<keyword evidence="3" id="KW-1185">Reference proteome</keyword>
<gene>
    <name evidence="2" type="ORF">EGR_06436</name>
</gene>
<evidence type="ECO:0000256" key="1">
    <source>
        <dbReference type="SAM" id="SignalP"/>
    </source>
</evidence>
<dbReference type="Proteomes" id="UP000019149">
    <property type="component" value="Unassembled WGS sequence"/>
</dbReference>
<accession>W6UC51</accession>
<evidence type="ECO:0000313" key="2">
    <source>
        <dbReference type="EMBL" id="EUB58765.1"/>
    </source>
</evidence>
<sequence length="152" mass="16878">MFSTSFLLLLSLTPLISEQVLCFFCTEVIARSRCVLDRICPTDGQSPDALGVPLSLSSYLLAHFKKRRASSALMTNQRRSRSLHCLAICPTDGQSPDALGVPLSLSSYLLAHFKKRRASSALMTNQRRSRSLHCLAVMLIYTCRSLPCSLIR</sequence>
<dbReference type="EMBL" id="APAU02000056">
    <property type="protein sequence ID" value="EUB58765.1"/>
    <property type="molecule type" value="Genomic_DNA"/>
</dbReference>
<evidence type="ECO:0000313" key="3">
    <source>
        <dbReference type="Proteomes" id="UP000019149"/>
    </source>
</evidence>
<comment type="caution">
    <text evidence="2">The sequence shown here is derived from an EMBL/GenBank/DDBJ whole genome shotgun (WGS) entry which is preliminary data.</text>
</comment>
<reference evidence="2 3" key="1">
    <citation type="journal article" date="2013" name="Nat. Genet.">
        <title>The genome of the hydatid tapeworm Echinococcus granulosus.</title>
        <authorList>
            <person name="Zheng H."/>
            <person name="Zhang W."/>
            <person name="Zhang L."/>
            <person name="Zhang Z."/>
            <person name="Li J."/>
            <person name="Lu G."/>
            <person name="Zhu Y."/>
            <person name="Wang Y."/>
            <person name="Huang Y."/>
            <person name="Liu J."/>
            <person name="Kang H."/>
            <person name="Chen J."/>
            <person name="Wang L."/>
            <person name="Chen A."/>
            <person name="Yu S."/>
            <person name="Gao Z."/>
            <person name="Jin L."/>
            <person name="Gu W."/>
            <person name="Wang Z."/>
            <person name="Zhao L."/>
            <person name="Shi B."/>
            <person name="Wen H."/>
            <person name="Lin R."/>
            <person name="Jones M.K."/>
            <person name="Brejova B."/>
            <person name="Vinar T."/>
            <person name="Zhao G."/>
            <person name="McManus D.P."/>
            <person name="Chen Z."/>
            <person name="Zhou Y."/>
            <person name="Wang S."/>
        </authorList>
    </citation>
    <scope>NUCLEOTIDE SEQUENCE [LARGE SCALE GENOMIC DNA]</scope>
</reference>
<proteinExistence type="predicted"/>
<keyword evidence="1" id="KW-0732">Signal</keyword>
<dbReference type="KEGG" id="egl:EGR_06436"/>
<protein>
    <recommendedName>
        <fullName evidence="4">Secreted protein</fullName>
    </recommendedName>
</protein>
<feature type="signal peptide" evidence="1">
    <location>
        <begin position="1"/>
        <end position="22"/>
    </location>
</feature>
<feature type="chain" id="PRO_5004884956" description="Secreted protein" evidence="1">
    <location>
        <begin position="23"/>
        <end position="152"/>
    </location>
</feature>
<evidence type="ECO:0008006" key="4">
    <source>
        <dbReference type="Google" id="ProtNLM"/>
    </source>
</evidence>
<name>W6UC51_ECHGR</name>